<evidence type="ECO:0000256" key="3">
    <source>
        <dbReference type="ARBA" id="ARBA00022670"/>
    </source>
</evidence>
<dbReference type="PANTHER" id="PTHR13367">
    <property type="entry name" value="UBIQUITIN THIOESTERASE"/>
    <property type="match status" value="1"/>
</dbReference>
<dbReference type="InterPro" id="IPR051346">
    <property type="entry name" value="OTU_Deubiquitinase"/>
</dbReference>
<dbReference type="GeneID" id="85330337"/>
<evidence type="ECO:0000256" key="6">
    <source>
        <dbReference type="ARBA" id="ARBA00022807"/>
    </source>
</evidence>
<evidence type="ECO:0000256" key="5">
    <source>
        <dbReference type="ARBA" id="ARBA00022801"/>
    </source>
</evidence>
<organism evidence="7 8">
    <name type="scientific">Lasiosphaeria miniovina</name>
    <dbReference type="NCBI Taxonomy" id="1954250"/>
    <lineage>
        <taxon>Eukaryota</taxon>
        <taxon>Fungi</taxon>
        <taxon>Dikarya</taxon>
        <taxon>Ascomycota</taxon>
        <taxon>Pezizomycotina</taxon>
        <taxon>Sordariomycetes</taxon>
        <taxon>Sordariomycetidae</taxon>
        <taxon>Sordariales</taxon>
        <taxon>Lasiosphaeriaceae</taxon>
        <taxon>Lasiosphaeria</taxon>
    </lineage>
</organism>
<proteinExistence type="predicted"/>
<sequence>MGCITPDYWNGNGDKKTNILRQSLLFICQTGRHGPQNGFRLCVVHRGYCIESPTKVEGTPEDDVDRLEKPIAQVVVLGQAPILSDSEGEEEDQEVSLMSQFASHTYRCLVFLDQAHTRGTDLRLPDSYRPAVTLGAGVTKDTLAQEIQTRIRKLRGLGSERPLQVADVLTWSISETLAEIDRRYRPRIAETGRAGPSVFVSRLESMPEVDSRLAEIKKKTPQKCEEFRPGMTESWAGSLQEEQERELAPEIEEERQIERPAPRKAACHRLHEDVVLFRSRIYLSPAGFPSDEQDLLVTADFARTVVNSDGQAVCSDTYQRPVQWILTSHVDDDDDDDNDDNSLRYGMRMVVVSQWEADQLKSCIANTDGAEACAVALHAYLPQPSLTFPSLDDLRAYTVPPLHPQGWAASPELIMQLNLFAGQLCLASYSEYVRLCRFLGLAYTLNTGGMDIAADSFSASPVAFLNALYKRIRRDCVGIEKTHMGFLIIACW</sequence>
<evidence type="ECO:0000256" key="2">
    <source>
        <dbReference type="ARBA" id="ARBA00012759"/>
    </source>
</evidence>
<reference evidence="7" key="1">
    <citation type="submission" date="2023-06" db="EMBL/GenBank/DDBJ databases">
        <title>Genome-scale phylogeny and comparative genomics of the fungal order Sordariales.</title>
        <authorList>
            <consortium name="Lawrence Berkeley National Laboratory"/>
            <person name="Hensen N."/>
            <person name="Bonometti L."/>
            <person name="Westerberg I."/>
            <person name="Brannstrom I.O."/>
            <person name="Guillou S."/>
            <person name="Cros-Aarteil S."/>
            <person name="Calhoun S."/>
            <person name="Haridas S."/>
            <person name="Kuo A."/>
            <person name="Mondo S."/>
            <person name="Pangilinan J."/>
            <person name="Riley R."/>
            <person name="LaButti K."/>
            <person name="Andreopoulos B."/>
            <person name="Lipzen A."/>
            <person name="Chen C."/>
            <person name="Yanf M."/>
            <person name="Daum C."/>
            <person name="Ng V."/>
            <person name="Clum A."/>
            <person name="Steindorff A."/>
            <person name="Ohm R."/>
            <person name="Martin F."/>
            <person name="Silar P."/>
            <person name="Natvig D."/>
            <person name="Lalanne C."/>
            <person name="Gautier V."/>
            <person name="Ament-velasquez S.L."/>
            <person name="Kruys A."/>
            <person name="Hutchinson M.I."/>
            <person name="Powell A.J."/>
            <person name="Barry K."/>
            <person name="Miller A.N."/>
            <person name="Grigoriev I.V."/>
            <person name="Debuchy R."/>
            <person name="Gladieux P."/>
            <person name="Thoren M.H."/>
            <person name="Johannesson H."/>
        </authorList>
    </citation>
    <scope>NUCLEOTIDE SEQUENCE</scope>
    <source>
        <strain evidence="7">SMH2392-1A</strain>
    </source>
</reference>
<accession>A0AA40AKX0</accession>
<evidence type="ECO:0000313" key="7">
    <source>
        <dbReference type="EMBL" id="KAK0717722.1"/>
    </source>
</evidence>
<evidence type="ECO:0000256" key="4">
    <source>
        <dbReference type="ARBA" id="ARBA00022786"/>
    </source>
</evidence>
<keyword evidence="5" id="KW-0378">Hydrolase</keyword>
<dbReference type="PANTHER" id="PTHR13367:SF34">
    <property type="match status" value="1"/>
</dbReference>
<comment type="caution">
    <text evidence="7">The sequence shown here is derived from an EMBL/GenBank/DDBJ whole genome shotgun (WGS) entry which is preliminary data.</text>
</comment>
<evidence type="ECO:0000256" key="1">
    <source>
        <dbReference type="ARBA" id="ARBA00000707"/>
    </source>
</evidence>
<comment type="catalytic activity">
    <reaction evidence="1">
        <text>Thiol-dependent hydrolysis of ester, thioester, amide, peptide and isopeptide bonds formed by the C-terminal Gly of ubiquitin (a 76-residue protein attached to proteins as an intracellular targeting signal).</text>
        <dbReference type="EC" id="3.4.19.12"/>
    </reaction>
</comment>
<keyword evidence="3" id="KW-0645">Protease</keyword>
<name>A0AA40AKX0_9PEZI</name>
<dbReference type="GO" id="GO:0006508">
    <property type="term" value="P:proteolysis"/>
    <property type="evidence" value="ECO:0007669"/>
    <property type="project" value="UniProtKB-KW"/>
</dbReference>
<evidence type="ECO:0000313" key="8">
    <source>
        <dbReference type="Proteomes" id="UP001172101"/>
    </source>
</evidence>
<dbReference type="GO" id="GO:0004843">
    <property type="term" value="F:cysteine-type deubiquitinase activity"/>
    <property type="evidence" value="ECO:0007669"/>
    <property type="project" value="UniProtKB-EC"/>
</dbReference>
<protein>
    <recommendedName>
        <fullName evidence="2">ubiquitinyl hydrolase 1</fullName>
        <ecNumber evidence="2">3.4.19.12</ecNumber>
    </recommendedName>
</protein>
<dbReference type="EMBL" id="JAUIRO010000004">
    <property type="protein sequence ID" value="KAK0717722.1"/>
    <property type="molecule type" value="Genomic_DNA"/>
</dbReference>
<keyword evidence="4" id="KW-0833">Ubl conjugation pathway</keyword>
<dbReference type="AlphaFoldDB" id="A0AA40AKX0"/>
<dbReference type="Proteomes" id="UP001172101">
    <property type="component" value="Unassembled WGS sequence"/>
</dbReference>
<keyword evidence="6" id="KW-0788">Thiol protease</keyword>
<gene>
    <name evidence="7" type="ORF">B0T26DRAFT_802777</name>
</gene>
<dbReference type="EC" id="3.4.19.12" evidence="2"/>
<keyword evidence="8" id="KW-1185">Reference proteome</keyword>
<dbReference type="RefSeq" id="XP_060296515.1">
    <property type="nucleotide sequence ID" value="XM_060447067.1"/>
</dbReference>